<sequence length="143" mass="15527">MCPAPEGDEIAYILLLRFLRSPQIEGKFEVECKQPTKAGIRNDDIKLAVIDFKLFEGESSTDIDVLLDGIDWVLKIVDTNAMQKVGAVGTCSVGSVVDSKFRVQGISNLRVADASVLPVVPNSNLNVPVLMLAEKAVVDILQE</sequence>
<dbReference type="EMBL" id="LJIJ01007804">
    <property type="protein sequence ID" value="ODM86652.1"/>
    <property type="molecule type" value="Genomic_DNA"/>
</dbReference>
<dbReference type="AlphaFoldDB" id="A0A1D2M116"/>
<dbReference type="GO" id="GO:0050660">
    <property type="term" value="F:flavin adenine dinucleotide binding"/>
    <property type="evidence" value="ECO:0007669"/>
    <property type="project" value="InterPro"/>
</dbReference>
<gene>
    <name evidence="3" type="ORF">Ocin01_20031</name>
</gene>
<evidence type="ECO:0000313" key="3">
    <source>
        <dbReference type="EMBL" id="ODM86652.1"/>
    </source>
</evidence>
<dbReference type="InterPro" id="IPR012132">
    <property type="entry name" value="GMC_OxRdtase"/>
</dbReference>
<reference evidence="3 4" key="1">
    <citation type="journal article" date="2016" name="Genome Biol. Evol.">
        <title>Gene Family Evolution Reflects Adaptation to Soil Environmental Stressors in the Genome of the Collembolan Orchesella cincta.</title>
        <authorList>
            <person name="Faddeeva-Vakhrusheva A."/>
            <person name="Derks M.F."/>
            <person name="Anvar S.Y."/>
            <person name="Agamennone V."/>
            <person name="Suring W."/>
            <person name="Smit S."/>
            <person name="van Straalen N.M."/>
            <person name="Roelofs D."/>
        </authorList>
    </citation>
    <scope>NUCLEOTIDE SEQUENCE [LARGE SCALE GENOMIC DNA]</scope>
    <source>
        <tissue evidence="3">Mixed pool</tissue>
    </source>
</reference>
<evidence type="ECO:0000259" key="2">
    <source>
        <dbReference type="Pfam" id="PF05199"/>
    </source>
</evidence>
<dbReference type="SUPFAM" id="SSF51905">
    <property type="entry name" value="FAD/NAD(P)-binding domain"/>
    <property type="match status" value="1"/>
</dbReference>
<dbReference type="OrthoDB" id="269227at2759"/>
<protein>
    <submittedName>
        <fullName evidence="3">Oxygen-dependent choline dehydrogenase</fullName>
    </submittedName>
</protein>
<accession>A0A1D2M116</accession>
<dbReference type="Proteomes" id="UP000094527">
    <property type="component" value="Unassembled WGS sequence"/>
</dbReference>
<organism evidence="3 4">
    <name type="scientific">Orchesella cincta</name>
    <name type="common">Springtail</name>
    <name type="synonym">Podura cincta</name>
    <dbReference type="NCBI Taxonomy" id="48709"/>
    <lineage>
        <taxon>Eukaryota</taxon>
        <taxon>Metazoa</taxon>
        <taxon>Ecdysozoa</taxon>
        <taxon>Arthropoda</taxon>
        <taxon>Hexapoda</taxon>
        <taxon>Collembola</taxon>
        <taxon>Entomobryomorpha</taxon>
        <taxon>Entomobryoidea</taxon>
        <taxon>Orchesellidae</taxon>
        <taxon>Orchesellinae</taxon>
        <taxon>Orchesella</taxon>
    </lineage>
</organism>
<dbReference type="InterPro" id="IPR036188">
    <property type="entry name" value="FAD/NAD-bd_sf"/>
</dbReference>
<feature type="domain" description="Glucose-methanol-choline oxidoreductase C-terminal" evidence="2">
    <location>
        <begin position="85"/>
        <end position="133"/>
    </location>
</feature>
<dbReference type="PANTHER" id="PTHR11552">
    <property type="entry name" value="GLUCOSE-METHANOL-CHOLINE GMC OXIDOREDUCTASE"/>
    <property type="match status" value="1"/>
</dbReference>
<evidence type="ECO:0000256" key="1">
    <source>
        <dbReference type="ARBA" id="ARBA00010790"/>
    </source>
</evidence>
<dbReference type="STRING" id="48709.A0A1D2M116"/>
<dbReference type="InterPro" id="IPR007867">
    <property type="entry name" value="GMC_OxRtase_C"/>
</dbReference>
<keyword evidence="4" id="KW-1185">Reference proteome</keyword>
<dbReference type="GO" id="GO:0016614">
    <property type="term" value="F:oxidoreductase activity, acting on CH-OH group of donors"/>
    <property type="evidence" value="ECO:0007669"/>
    <property type="project" value="InterPro"/>
</dbReference>
<proteinExistence type="inferred from homology"/>
<dbReference type="PANTHER" id="PTHR11552:SF147">
    <property type="entry name" value="CHOLINE DEHYDROGENASE, MITOCHONDRIAL"/>
    <property type="match status" value="1"/>
</dbReference>
<name>A0A1D2M116_ORCCI</name>
<dbReference type="Gene3D" id="3.50.50.60">
    <property type="entry name" value="FAD/NAD(P)-binding domain"/>
    <property type="match status" value="1"/>
</dbReference>
<dbReference type="Pfam" id="PF05199">
    <property type="entry name" value="GMC_oxred_C"/>
    <property type="match status" value="1"/>
</dbReference>
<comment type="similarity">
    <text evidence="1">Belongs to the GMC oxidoreductase family.</text>
</comment>
<comment type="caution">
    <text evidence="3">The sequence shown here is derived from an EMBL/GenBank/DDBJ whole genome shotgun (WGS) entry which is preliminary data.</text>
</comment>
<evidence type="ECO:0000313" key="4">
    <source>
        <dbReference type="Proteomes" id="UP000094527"/>
    </source>
</evidence>